<organism evidence="2 3">
    <name type="scientific">Rhodobaculum claviforme</name>
    <dbReference type="NCBI Taxonomy" id="1549854"/>
    <lineage>
        <taxon>Bacteria</taxon>
        <taxon>Pseudomonadati</taxon>
        <taxon>Pseudomonadota</taxon>
        <taxon>Alphaproteobacteria</taxon>
        <taxon>Rhodobacterales</taxon>
        <taxon>Paracoccaceae</taxon>
        <taxon>Rhodobaculum</taxon>
    </lineage>
</organism>
<evidence type="ECO:0000313" key="2">
    <source>
        <dbReference type="EMBL" id="MBK5928088.1"/>
    </source>
</evidence>
<dbReference type="Gene3D" id="3.30.70.100">
    <property type="match status" value="1"/>
</dbReference>
<dbReference type="RefSeq" id="WP_201157840.1">
    <property type="nucleotide sequence ID" value="NZ_NHSD01000287.1"/>
</dbReference>
<dbReference type="GO" id="GO:0071949">
    <property type="term" value="F:FAD binding"/>
    <property type="evidence" value="ECO:0007669"/>
    <property type="project" value="InterPro"/>
</dbReference>
<comment type="caution">
    <text evidence="2">The sequence shown here is derived from an EMBL/GenBank/DDBJ whole genome shotgun (WGS) entry which is preliminary data.</text>
</comment>
<dbReference type="Pfam" id="PF04940">
    <property type="entry name" value="BLUF"/>
    <property type="match status" value="1"/>
</dbReference>
<sequence length="130" mass="14347">MLASLAYASLSRIPAFSPGMLDLVRSCLARNPALGLTGGLYFDGVQFYQVLEGPPDAVEGMFATIAADPRHHAVQRLWDGPIVRRRFGDWAMKFLDGSARDTGLRDRFGYDSALRAGADQDDRITRLMRA</sequence>
<dbReference type="GO" id="GO:0009882">
    <property type="term" value="F:blue light photoreceptor activity"/>
    <property type="evidence" value="ECO:0007669"/>
    <property type="project" value="InterPro"/>
</dbReference>
<evidence type="ECO:0000313" key="3">
    <source>
        <dbReference type="Proteomes" id="UP000706333"/>
    </source>
</evidence>
<dbReference type="SMART" id="SM01034">
    <property type="entry name" value="BLUF"/>
    <property type="match status" value="1"/>
</dbReference>
<gene>
    <name evidence="2" type="ORF">CCR87_12245</name>
</gene>
<dbReference type="InterPro" id="IPR007024">
    <property type="entry name" value="BLUF_domain"/>
</dbReference>
<dbReference type="Proteomes" id="UP000706333">
    <property type="component" value="Unassembled WGS sequence"/>
</dbReference>
<dbReference type="InterPro" id="IPR036046">
    <property type="entry name" value="Acylphosphatase-like_dom_sf"/>
</dbReference>
<proteinExistence type="predicted"/>
<evidence type="ECO:0000259" key="1">
    <source>
        <dbReference type="PROSITE" id="PS50925"/>
    </source>
</evidence>
<name>A0A934TLZ7_9RHOB</name>
<feature type="domain" description="BLUF" evidence="1">
    <location>
        <begin position="2"/>
        <end position="93"/>
    </location>
</feature>
<dbReference type="SUPFAM" id="SSF54975">
    <property type="entry name" value="Acylphosphatase/BLUF domain-like"/>
    <property type="match status" value="1"/>
</dbReference>
<dbReference type="AlphaFoldDB" id="A0A934TLZ7"/>
<reference evidence="2" key="1">
    <citation type="submission" date="2017-05" db="EMBL/GenBank/DDBJ databases">
        <authorList>
            <person name="Imhoff J.F."/>
            <person name="Rahn T."/>
            <person name="Kuenzel S."/>
            <person name="Neulinger S.C."/>
        </authorList>
    </citation>
    <scope>NUCLEOTIDE SEQUENCE</scope>
    <source>
        <strain evidence="2">LMG 28126</strain>
    </source>
</reference>
<keyword evidence="3" id="KW-1185">Reference proteome</keyword>
<dbReference type="EMBL" id="NHSD01000287">
    <property type="protein sequence ID" value="MBK5928088.1"/>
    <property type="molecule type" value="Genomic_DNA"/>
</dbReference>
<accession>A0A934TLZ7</accession>
<dbReference type="PROSITE" id="PS50925">
    <property type="entry name" value="BLUF"/>
    <property type="match status" value="1"/>
</dbReference>
<reference evidence="2" key="2">
    <citation type="journal article" date="2020" name="Microorganisms">
        <title>Osmotic Adaptation and Compatible Solute Biosynthesis of Phototrophic Bacteria as Revealed from Genome Analyses.</title>
        <authorList>
            <person name="Imhoff J.F."/>
            <person name="Rahn T."/>
            <person name="Kunzel S."/>
            <person name="Keller A."/>
            <person name="Neulinger S.C."/>
        </authorList>
    </citation>
    <scope>NUCLEOTIDE SEQUENCE</scope>
    <source>
        <strain evidence="2">LMG 28126</strain>
    </source>
</reference>
<protein>
    <recommendedName>
        <fullName evidence="1">BLUF domain-containing protein</fullName>
    </recommendedName>
</protein>